<evidence type="ECO:0000313" key="4">
    <source>
        <dbReference type="WBParaSite" id="jg18187"/>
    </source>
</evidence>
<dbReference type="Proteomes" id="UP000887574">
    <property type="component" value="Unplaced"/>
</dbReference>
<feature type="domain" description="Hydroxymethylglutaryl-coenzyme A synthase C-terminal" evidence="2">
    <location>
        <begin position="5"/>
        <end position="271"/>
    </location>
</feature>
<name>A0A915DBP9_9BILA</name>
<dbReference type="Gene3D" id="3.40.47.10">
    <property type="match status" value="1"/>
</dbReference>
<reference evidence="4" key="1">
    <citation type="submission" date="2022-11" db="UniProtKB">
        <authorList>
            <consortium name="WormBaseParasite"/>
        </authorList>
    </citation>
    <scope>IDENTIFICATION</scope>
</reference>
<keyword evidence="3" id="KW-1185">Reference proteome</keyword>
<evidence type="ECO:0000259" key="2">
    <source>
        <dbReference type="Pfam" id="PF08540"/>
    </source>
</evidence>
<dbReference type="GO" id="GO:0004421">
    <property type="term" value="F:hydroxymethylglutaryl-CoA synthase activity"/>
    <property type="evidence" value="ECO:0007669"/>
    <property type="project" value="InterPro"/>
</dbReference>
<evidence type="ECO:0000313" key="3">
    <source>
        <dbReference type="Proteomes" id="UP000887574"/>
    </source>
</evidence>
<dbReference type="WBParaSite" id="jg18187">
    <property type="protein sequence ID" value="jg18187"/>
    <property type="gene ID" value="jg18187"/>
</dbReference>
<dbReference type="InterPro" id="IPR016039">
    <property type="entry name" value="Thiolase-like"/>
</dbReference>
<dbReference type="PANTHER" id="PTHR43323">
    <property type="entry name" value="3-HYDROXY-3-METHYLGLUTARYL COENZYME A SYNTHASE"/>
    <property type="match status" value="1"/>
</dbReference>
<dbReference type="PANTHER" id="PTHR43323:SF2">
    <property type="entry name" value="HYDROXYMETHYLGLUTARYL-COA SYNTHASE"/>
    <property type="match status" value="1"/>
</dbReference>
<proteinExistence type="predicted"/>
<keyword evidence="1" id="KW-0808">Transferase</keyword>
<dbReference type="InterPro" id="IPR013746">
    <property type="entry name" value="HMG_CoA_synt_C_dom"/>
</dbReference>
<dbReference type="Pfam" id="PF08540">
    <property type="entry name" value="HMG_CoA_synt_C"/>
    <property type="match status" value="1"/>
</dbReference>
<evidence type="ECO:0000256" key="1">
    <source>
        <dbReference type="ARBA" id="ARBA00022679"/>
    </source>
</evidence>
<dbReference type="GO" id="GO:0010142">
    <property type="term" value="P:farnesyl diphosphate biosynthetic process, mevalonate pathway"/>
    <property type="evidence" value="ECO:0007669"/>
    <property type="project" value="InterPro"/>
</dbReference>
<dbReference type="AlphaFoldDB" id="A0A915DBP9"/>
<dbReference type="SUPFAM" id="SSF53901">
    <property type="entry name" value="Thiolase-like"/>
    <property type="match status" value="1"/>
</dbReference>
<protein>
    <submittedName>
        <fullName evidence="4">Hydroxymethylglutaryl-coenzyme A synthase C-terminal domain-containing protein</fullName>
    </submittedName>
</protein>
<organism evidence="3 4">
    <name type="scientific">Ditylenchus dipsaci</name>
    <dbReference type="NCBI Taxonomy" id="166011"/>
    <lineage>
        <taxon>Eukaryota</taxon>
        <taxon>Metazoa</taxon>
        <taxon>Ecdysozoa</taxon>
        <taxon>Nematoda</taxon>
        <taxon>Chromadorea</taxon>
        <taxon>Rhabditida</taxon>
        <taxon>Tylenchina</taxon>
        <taxon>Tylenchomorpha</taxon>
        <taxon>Sphaerularioidea</taxon>
        <taxon>Anguinidae</taxon>
        <taxon>Anguininae</taxon>
        <taxon>Ditylenchus</taxon>
    </lineage>
</organism>
<accession>A0A915DBP9</accession>
<sequence>MGRCVNDVFDFYKPVGGISSEYPAVDGHLSVRTYLNALDECYRNFQHWHTKITQKKPTVKDFHSVLFHAPFCKIVQKAMARLVYTDMTKENGLINGSSSALASALTEEMRDKFNELKSIPTEKTYMDRDFNKFSMELSQDVFDQKVSPYMEFNRRLGNMYTASLYAQLIDLVAISSQECLVNKRILMYSYGGGYYQKMVKSAKSACQRLDQRNKCSPEQYSQSMKSREDLIKAGSPYVPVHASNGLKMDLFANTYYLANIDKSFVREYKRHF</sequence>
<dbReference type="GO" id="GO:0006084">
    <property type="term" value="P:acetyl-CoA metabolic process"/>
    <property type="evidence" value="ECO:0007669"/>
    <property type="project" value="InterPro"/>
</dbReference>